<evidence type="ECO:0008006" key="3">
    <source>
        <dbReference type="Google" id="ProtNLM"/>
    </source>
</evidence>
<accession>A0A2S7WY68</accession>
<organism evidence="1 2">
    <name type="scientific">Polaribacter glomeratus</name>
    <dbReference type="NCBI Taxonomy" id="102"/>
    <lineage>
        <taxon>Bacteria</taxon>
        <taxon>Pseudomonadati</taxon>
        <taxon>Bacteroidota</taxon>
        <taxon>Flavobacteriia</taxon>
        <taxon>Flavobacteriales</taxon>
        <taxon>Flavobacteriaceae</taxon>
    </lineage>
</organism>
<proteinExistence type="predicted"/>
<protein>
    <recommendedName>
        <fullName evidence="3">HEAT repeat domain-containing protein</fullName>
    </recommendedName>
</protein>
<dbReference type="Proteomes" id="UP000239068">
    <property type="component" value="Unassembled WGS sequence"/>
</dbReference>
<dbReference type="InterPro" id="IPR016024">
    <property type="entry name" value="ARM-type_fold"/>
</dbReference>
<evidence type="ECO:0000313" key="2">
    <source>
        <dbReference type="Proteomes" id="UP000239068"/>
    </source>
</evidence>
<evidence type="ECO:0000313" key="1">
    <source>
        <dbReference type="EMBL" id="PQJ82282.1"/>
    </source>
</evidence>
<comment type="caution">
    <text evidence="1">The sequence shown here is derived from an EMBL/GenBank/DDBJ whole genome shotgun (WGS) entry which is preliminary data.</text>
</comment>
<gene>
    <name evidence="1" type="ORF">BTO16_06700</name>
</gene>
<reference evidence="1 2" key="1">
    <citation type="submission" date="2016-12" db="EMBL/GenBank/DDBJ databases">
        <title>Trade-off between light-utilization and light-protection in marine flavobacteria.</title>
        <authorList>
            <person name="Kumagai Y."/>
            <person name="Yoshizawa S."/>
            <person name="Kogure K."/>
            <person name="Iwasaki W."/>
        </authorList>
    </citation>
    <scope>NUCLEOTIDE SEQUENCE [LARGE SCALE GENOMIC DNA]</scope>
    <source>
        <strain evidence="1 2">ATCC 43844</strain>
    </source>
</reference>
<keyword evidence="2" id="KW-1185">Reference proteome</keyword>
<dbReference type="EMBL" id="MSCM01000001">
    <property type="protein sequence ID" value="PQJ82282.1"/>
    <property type="molecule type" value="Genomic_DNA"/>
</dbReference>
<name>A0A2S7WY68_9FLAO</name>
<dbReference type="SUPFAM" id="SSF48371">
    <property type="entry name" value="ARM repeat"/>
    <property type="match status" value="1"/>
</dbReference>
<dbReference type="AlphaFoldDB" id="A0A2S7WY68"/>
<sequence length="344" mass="40932">MLSFVIVILIFYLKVLRNDIRVKKSRNIKYTNIIEKLLIEFLYSEEEATALSKSQIRIIRHFKKGLSSKYKRKIIIKTFIKLTNEISGNMIGIMRKLYDEIGLLKFAYKKLRSKKWHIVALGIRDIRQFRVKKAQNHITKYINHPREEVRREAHLYFIELFGYEGLNFLDDLELPLSEWDQIQLLRKIEKIDNNEILDITKWLKSENDYVVIFMLTIVKLYNRLETKEILLEKLTDENLDVRLKATEVLTHFEVAEAKEILKNKFDTLTLKEKLAFFDLLEKTATENDSVFVIDHISSTNFEIKHKSLRILKAINKNIYDKLEKTADDDSYNKIIHFLDYSHGL</sequence>